<organism evidence="1 2">
    <name type="scientific">Ancylostoma duodenale</name>
    <dbReference type="NCBI Taxonomy" id="51022"/>
    <lineage>
        <taxon>Eukaryota</taxon>
        <taxon>Metazoa</taxon>
        <taxon>Ecdysozoa</taxon>
        <taxon>Nematoda</taxon>
        <taxon>Chromadorea</taxon>
        <taxon>Rhabditida</taxon>
        <taxon>Rhabditina</taxon>
        <taxon>Rhabditomorpha</taxon>
        <taxon>Strongyloidea</taxon>
        <taxon>Ancylostomatidae</taxon>
        <taxon>Ancylostomatinae</taxon>
        <taxon>Ancylostoma</taxon>
    </lineage>
</organism>
<dbReference type="OrthoDB" id="5833024at2759"/>
<accession>A0A0C2FTK9</accession>
<dbReference type="InterPro" id="IPR036236">
    <property type="entry name" value="Znf_C2H2_sf"/>
</dbReference>
<dbReference type="AlphaFoldDB" id="A0A0C2FTK9"/>
<gene>
    <name evidence="1" type="ORF">ANCDUO_19910</name>
</gene>
<dbReference type="EMBL" id="KN751116">
    <property type="protein sequence ID" value="KIH50014.1"/>
    <property type="molecule type" value="Genomic_DNA"/>
</dbReference>
<dbReference type="Proteomes" id="UP000054047">
    <property type="component" value="Unassembled WGS sequence"/>
</dbReference>
<sequence length="78" mass="8448">MVSVFKTRTRLGGGVMGGAGAAFRRVNRGEKRKFACELCDFSATTLKSLRFHRRVHDRFGVGPATLTDPHGNGILTVG</sequence>
<feature type="non-terminal residue" evidence="1">
    <location>
        <position position="78"/>
    </location>
</feature>
<proteinExistence type="predicted"/>
<evidence type="ECO:0000313" key="1">
    <source>
        <dbReference type="EMBL" id="KIH50014.1"/>
    </source>
</evidence>
<reference evidence="1 2" key="1">
    <citation type="submission" date="2013-12" db="EMBL/GenBank/DDBJ databases">
        <title>Draft genome of the parsitic nematode Ancylostoma duodenale.</title>
        <authorList>
            <person name="Mitreva M."/>
        </authorList>
    </citation>
    <scope>NUCLEOTIDE SEQUENCE [LARGE SCALE GENOMIC DNA]</scope>
    <source>
        <strain evidence="1 2">Zhejiang</strain>
    </source>
</reference>
<keyword evidence="2" id="KW-1185">Reference proteome</keyword>
<dbReference type="SUPFAM" id="SSF57667">
    <property type="entry name" value="beta-beta-alpha zinc fingers"/>
    <property type="match status" value="1"/>
</dbReference>
<protein>
    <recommendedName>
        <fullName evidence="3">C2H2-type domain-containing protein</fullName>
    </recommendedName>
</protein>
<evidence type="ECO:0008006" key="3">
    <source>
        <dbReference type="Google" id="ProtNLM"/>
    </source>
</evidence>
<evidence type="ECO:0000313" key="2">
    <source>
        <dbReference type="Proteomes" id="UP000054047"/>
    </source>
</evidence>
<name>A0A0C2FTK9_9BILA</name>